<dbReference type="InterPro" id="IPR008889">
    <property type="entry name" value="VQ"/>
</dbReference>
<evidence type="ECO:0000259" key="2">
    <source>
        <dbReference type="Pfam" id="PF05678"/>
    </source>
</evidence>
<evidence type="ECO:0000313" key="3">
    <source>
        <dbReference type="EMBL" id="KAK4596549.1"/>
    </source>
</evidence>
<dbReference type="EMBL" id="JAXUIC010000003">
    <property type="protein sequence ID" value="KAK4596549.1"/>
    <property type="molecule type" value="Genomic_DNA"/>
</dbReference>
<name>A0AAN7FVU1_QUERU</name>
<feature type="region of interest" description="Disordered" evidence="1">
    <location>
        <begin position="1"/>
        <end position="27"/>
    </location>
</feature>
<dbReference type="AlphaFoldDB" id="A0AAN7FVU1"/>
<sequence>MEKGKLNIDHHYQNKSKRAPDSTKVERKPMKIKYISSPIMVKAGNPSEFRAIVQQLTGKNADPISPDATYTTVREEACHVADQNTTPCSMIATATHEEVGNKLPNTTFNEGDFWIDCSESLSDVTKQHFS</sequence>
<protein>
    <recommendedName>
        <fullName evidence="2">VQ domain-containing protein</fullName>
    </recommendedName>
</protein>
<dbReference type="Pfam" id="PF05678">
    <property type="entry name" value="VQ"/>
    <property type="match status" value="1"/>
</dbReference>
<organism evidence="3 4">
    <name type="scientific">Quercus rubra</name>
    <name type="common">Northern red oak</name>
    <name type="synonym">Quercus borealis</name>
    <dbReference type="NCBI Taxonomy" id="3512"/>
    <lineage>
        <taxon>Eukaryota</taxon>
        <taxon>Viridiplantae</taxon>
        <taxon>Streptophyta</taxon>
        <taxon>Embryophyta</taxon>
        <taxon>Tracheophyta</taxon>
        <taxon>Spermatophyta</taxon>
        <taxon>Magnoliopsida</taxon>
        <taxon>eudicotyledons</taxon>
        <taxon>Gunneridae</taxon>
        <taxon>Pentapetalae</taxon>
        <taxon>rosids</taxon>
        <taxon>fabids</taxon>
        <taxon>Fagales</taxon>
        <taxon>Fagaceae</taxon>
        <taxon>Quercus</taxon>
    </lineage>
</organism>
<gene>
    <name evidence="3" type="ORF">RGQ29_014551</name>
</gene>
<proteinExistence type="predicted"/>
<dbReference type="Proteomes" id="UP001324115">
    <property type="component" value="Unassembled WGS sequence"/>
</dbReference>
<reference evidence="3 4" key="1">
    <citation type="journal article" date="2023" name="G3 (Bethesda)">
        <title>A haplotype-resolved chromosome-scale genome for Quercus rubra L. provides insights into the genetics of adaptive traits for red oak species.</title>
        <authorList>
            <person name="Kapoor B."/>
            <person name="Jenkins J."/>
            <person name="Schmutz J."/>
            <person name="Zhebentyayeva T."/>
            <person name="Kuelheim C."/>
            <person name="Coggeshall M."/>
            <person name="Heim C."/>
            <person name="Lasky J.R."/>
            <person name="Leites L."/>
            <person name="Islam-Faridi N."/>
            <person name="Romero-Severson J."/>
            <person name="DeLeo V.L."/>
            <person name="Lucas S.M."/>
            <person name="Lazic D."/>
            <person name="Gailing O."/>
            <person name="Carlson J."/>
            <person name="Staton M."/>
        </authorList>
    </citation>
    <scope>NUCLEOTIDE SEQUENCE [LARGE SCALE GENOMIC DNA]</scope>
    <source>
        <strain evidence="3">Pseudo-F2</strain>
    </source>
</reference>
<accession>A0AAN7FVU1</accession>
<dbReference type="PANTHER" id="PTHR33624:SF17">
    <property type="entry name" value="OS07G0687400 PROTEIN"/>
    <property type="match status" value="1"/>
</dbReference>
<keyword evidence="4" id="KW-1185">Reference proteome</keyword>
<evidence type="ECO:0000313" key="4">
    <source>
        <dbReference type="Proteomes" id="UP001324115"/>
    </source>
</evidence>
<comment type="caution">
    <text evidence="3">The sequence shown here is derived from an EMBL/GenBank/DDBJ whole genome shotgun (WGS) entry which is preliminary data.</text>
</comment>
<feature type="domain" description="VQ" evidence="2">
    <location>
        <begin position="45"/>
        <end position="63"/>
    </location>
</feature>
<dbReference type="PANTHER" id="PTHR33624">
    <property type="entry name" value="SIGMA FACTOR BINDING PROTEIN 1, CHLOROPLASTIC"/>
    <property type="match status" value="1"/>
</dbReference>
<evidence type="ECO:0000256" key="1">
    <source>
        <dbReference type="SAM" id="MobiDB-lite"/>
    </source>
</evidence>
<dbReference type="InterPro" id="IPR039335">
    <property type="entry name" value="SIB1/2"/>
</dbReference>